<accession>A0A385PZD6</accession>
<dbReference type="Proteomes" id="UP000265562">
    <property type="component" value="Chromosome"/>
</dbReference>
<protein>
    <submittedName>
        <fullName evidence="1">Uncharacterized protein</fullName>
    </submittedName>
</protein>
<gene>
    <name evidence="1" type="ORF">D4A81_04730</name>
</gene>
<organism evidence="1 2">
    <name type="scientific">Lachnoanaerobaculum umeaense</name>
    <dbReference type="NCBI Taxonomy" id="617123"/>
    <lineage>
        <taxon>Bacteria</taxon>
        <taxon>Bacillati</taxon>
        <taxon>Bacillota</taxon>
        <taxon>Clostridia</taxon>
        <taxon>Lachnospirales</taxon>
        <taxon>Lachnospiraceae</taxon>
        <taxon>Lachnoanaerobaculum</taxon>
    </lineage>
</organism>
<dbReference type="EMBL" id="CP032364">
    <property type="protein sequence ID" value="AYA99305.1"/>
    <property type="molecule type" value="Genomic_DNA"/>
</dbReference>
<reference evidence="1 2" key="1">
    <citation type="submission" date="2018-09" db="EMBL/GenBank/DDBJ databases">
        <title>Genome sequencing of Lachnoanaerobaculum umeaense DSM 23576.</title>
        <authorList>
            <person name="Kook J.-K."/>
            <person name="Park S.-N."/>
            <person name="Lim Y.K."/>
        </authorList>
    </citation>
    <scope>NUCLEOTIDE SEQUENCE [LARGE SCALE GENOMIC DNA]</scope>
    <source>
        <strain evidence="2">DSM 23576 \ CCUG 58757</strain>
    </source>
</reference>
<dbReference type="AlphaFoldDB" id="A0A385PZD6"/>
<dbReference type="RefSeq" id="WP_111525397.1">
    <property type="nucleotide sequence ID" value="NZ_CP032364.1"/>
</dbReference>
<dbReference type="OrthoDB" id="8708337at2"/>
<evidence type="ECO:0000313" key="1">
    <source>
        <dbReference type="EMBL" id="AYA99305.1"/>
    </source>
</evidence>
<evidence type="ECO:0000313" key="2">
    <source>
        <dbReference type="Proteomes" id="UP000265562"/>
    </source>
</evidence>
<sequence>MSLSDKLFNQIKQLSTNITEENYYACHEQGYDILSKIKDLGIEQEYTYNLLFKYYNSLEDGLSKEWIADLLDCICGWCAPHKYIWGNREK</sequence>
<dbReference type="KEGG" id="lua:D4A81_04730"/>
<keyword evidence="2" id="KW-1185">Reference proteome</keyword>
<proteinExistence type="predicted"/>
<name>A0A385PZD6_9FIRM</name>